<protein>
    <submittedName>
        <fullName evidence="2">Uncharacterized protein</fullName>
    </submittedName>
</protein>
<evidence type="ECO:0000313" key="1">
    <source>
        <dbReference type="Proteomes" id="UP000887565"/>
    </source>
</evidence>
<name>A0A915L400_ROMCU</name>
<dbReference type="WBParaSite" id="nRc.2.0.1.t44494-RA">
    <property type="protein sequence ID" value="nRc.2.0.1.t44494-RA"/>
    <property type="gene ID" value="nRc.2.0.1.g44494"/>
</dbReference>
<evidence type="ECO:0000313" key="2">
    <source>
        <dbReference type="WBParaSite" id="nRc.2.0.1.t44494-RA"/>
    </source>
</evidence>
<accession>A0A915L400</accession>
<dbReference type="Proteomes" id="UP000887565">
    <property type="component" value="Unplaced"/>
</dbReference>
<sequence>MFVPLVIQFVDLHGNFLTQLAINRVPNKISHDIDDFDWHVTACSELCLKILAGHAPGHLFAEQELGFKYHPQARSYTVLLLLVFSKKW</sequence>
<proteinExistence type="predicted"/>
<reference evidence="2" key="1">
    <citation type="submission" date="2022-11" db="UniProtKB">
        <authorList>
            <consortium name="WormBaseParasite"/>
        </authorList>
    </citation>
    <scope>IDENTIFICATION</scope>
</reference>
<keyword evidence="1" id="KW-1185">Reference proteome</keyword>
<dbReference type="AlphaFoldDB" id="A0A915L400"/>
<organism evidence="1 2">
    <name type="scientific">Romanomermis culicivorax</name>
    <name type="common">Nematode worm</name>
    <dbReference type="NCBI Taxonomy" id="13658"/>
    <lineage>
        <taxon>Eukaryota</taxon>
        <taxon>Metazoa</taxon>
        <taxon>Ecdysozoa</taxon>
        <taxon>Nematoda</taxon>
        <taxon>Enoplea</taxon>
        <taxon>Dorylaimia</taxon>
        <taxon>Mermithida</taxon>
        <taxon>Mermithoidea</taxon>
        <taxon>Mermithidae</taxon>
        <taxon>Romanomermis</taxon>
    </lineage>
</organism>